<dbReference type="AlphaFoldDB" id="A0A4S2JMX2"/>
<feature type="region of interest" description="Disordered" evidence="1">
    <location>
        <begin position="17"/>
        <end position="73"/>
    </location>
</feature>
<evidence type="ECO:0000313" key="2">
    <source>
        <dbReference type="EMBL" id="TGZ37230.1"/>
    </source>
</evidence>
<reference evidence="2 3" key="1">
    <citation type="journal article" date="2019" name="Philos. Trans. R. Soc. Lond., B, Biol. Sci.">
        <title>Ant behaviour and brain gene expression of defending hosts depend on the ecological success of the intruding social parasite.</title>
        <authorList>
            <person name="Kaur R."/>
            <person name="Stoldt M."/>
            <person name="Jongepier E."/>
            <person name="Feldmeyer B."/>
            <person name="Menzel F."/>
            <person name="Bornberg-Bauer E."/>
            <person name="Foitzik S."/>
        </authorList>
    </citation>
    <scope>NUCLEOTIDE SEQUENCE [LARGE SCALE GENOMIC DNA]</scope>
    <source>
        <tissue evidence="2">Whole body</tissue>
    </source>
</reference>
<evidence type="ECO:0000313" key="3">
    <source>
        <dbReference type="Proteomes" id="UP000310200"/>
    </source>
</evidence>
<accession>A0A4S2JMX2</accession>
<gene>
    <name evidence="2" type="ORF">DBV15_12293</name>
</gene>
<evidence type="ECO:0000256" key="1">
    <source>
        <dbReference type="SAM" id="MobiDB-lite"/>
    </source>
</evidence>
<keyword evidence="3" id="KW-1185">Reference proteome</keyword>
<dbReference type="EMBL" id="QBLH01003575">
    <property type="protein sequence ID" value="TGZ37230.1"/>
    <property type="molecule type" value="Genomic_DNA"/>
</dbReference>
<dbReference type="Proteomes" id="UP000310200">
    <property type="component" value="Unassembled WGS sequence"/>
</dbReference>
<sequence>MYKILVGVVRLSDIAKNSRHSSIPRDICQPCDPARPLDRNPNRGSGSCRPHVGRDRSGTRNGSPQKKERERIERCKASIILQGRSVHRARRVLPIEVRRSTEEVKGHPRLSLSLSLS</sequence>
<protein>
    <submittedName>
        <fullName evidence="2">Uncharacterized protein</fullName>
    </submittedName>
</protein>
<name>A0A4S2JMX2_9HYME</name>
<proteinExistence type="predicted"/>
<comment type="caution">
    <text evidence="2">The sequence shown here is derived from an EMBL/GenBank/DDBJ whole genome shotgun (WGS) entry which is preliminary data.</text>
</comment>
<feature type="non-terminal residue" evidence="2">
    <location>
        <position position="117"/>
    </location>
</feature>
<organism evidence="2 3">
    <name type="scientific">Temnothorax longispinosus</name>
    <dbReference type="NCBI Taxonomy" id="300112"/>
    <lineage>
        <taxon>Eukaryota</taxon>
        <taxon>Metazoa</taxon>
        <taxon>Ecdysozoa</taxon>
        <taxon>Arthropoda</taxon>
        <taxon>Hexapoda</taxon>
        <taxon>Insecta</taxon>
        <taxon>Pterygota</taxon>
        <taxon>Neoptera</taxon>
        <taxon>Endopterygota</taxon>
        <taxon>Hymenoptera</taxon>
        <taxon>Apocrita</taxon>
        <taxon>Aculeata</taxon>
        <taxon>Formicoidea</taxon>
        <taxon>Formicidae</taxon>
        <taxon>Myrmicinae</taxon>
        <taxon>Temnothorax</taxon>
    </lineage>
</organism>